<feature type="region of interest" description="Disordered" evidence="10">
    <location>
        <begin position="218"/>
        <end position="256"/>
    </location>
</feature>
<dbReference type="EMBL" id="AP024447">
    <property type="protein sequence ID" value="BCS25588.1"/>
    <property type="molecule type" value="Genomic_DNA"/>
</dbReference>
<keyword evidence="3" id="KW-0158">Chromosome</keyword>
<evidence type="ECO:0000313" key="13">
    <source>
        <dbReference type="EMBL" id="BCS25588.1"/>
    </source>
</evidence>
<comment type="similarity">
    <text evidence="2">Belongs to the shugoshin family.</text>
</comment>
<comment type="subcellular location">
    <subcellularLocation>
        <location evidence="1">Chromosome</location>
        <location evidence="1">Centromere</location>
    </subcellularLocation>
</comment>
<evidence type="ECO:0000256" key="5">
    <source>
        <dbReference type="ARBA" id="ARBA00022829"/>
    </source>
</evidence>
<evidence type="ECO:0000313" key="14">
    <source>
        <dbReference type="Proteomes" id="UP000654913"/>
    </source>
</evidence>
<feature type="compositionally biased region" description="Basic and acidic residues" evidence="10">
    <location>
        <begin position="447"/>
        <end position="456"/>
    </location>
</feature>
<dbReference type="InterPro" id="IPR011516">
    <property type="entry name" value="Shugoshin_N"/>
</dbReference>
<dbReference type="GeneID" id="64975593"/>
<dbReference type="InterPro" id="IPR011515">
    <property type="entry name" value="Shugoshin_C"/>
</dbReference>
<evidence type="ECO:0000256" key="7">
    <source>
        <dbReference type="ARBA" id="ARBA00023306"/>
    </source>
</evidence>
<dbReference type="Proteomes" id="UP000654913">
    <property type="component" value="Chromosome 5"/>
</dbReference>
<feature type="domain" description="Shugoshin N-terminal coiled-coil" evidence="12">
    <location>
        <begin position="17"/>
        <end position="61"/>
    </location>
</feature>
<feature type="compositionally biased region" description="Basic and acidic residues" evidence="10">
    <location>
        <begin position="502"/>
        <end position="543"/>
    </location>
</feature>
<feature type="region of interest" description="Disordered" evidence="10">
    <location>
        <begin position="657"/>
        <end position="692"/>
    </location>
</feature>
<feature type="domain" description="Shugoshin C-terminal" evidence="11">
    <location>
        <begin position="431"/>
        <end position="454"/>
    </location>
</feature>
<feature type="region of interest" description="Disordered" evidence="10">
    <location>
        <begin position="169"/>
        <end position="204"/>
    </location>
</feature>
<feature type="coiled-coil region" evidence="9">
    <location>
        <begin position="39"/>
        <end position="73"/>
    </location>
</feature>
<reference evidence="13" key="2">
    <citation type="submission" date="2021-02" db="EMBL/GenBank/DDBJ databases">
        <title>Aspergillus puulaauensis MK2 genome sequence.</title>
        <authorList>
            <person name="Futagami T."/>
            <person name="Mori K."/>
            <person name="Kadooka C."/>
            <person name="Tanaka T."/>
        </authorList>
    </citation>
    <scope>NUCLEOTIDE SEQUENCE</scope>
    <source>
        <strain evidence="13">MK2</strain>
    </source>
</reference>
<evidence type="ECO:0000259" key="12">
    <source>
        <dbReference type="Pfam" id="PF07558"/>
    </source>
</evidence>
<proteinExistence type="inferred from homology"/>
<feature type="region of interest" description="Disordered" evidence="10">
    <location>
        <begin position="108"/>
        <end position="134"/>
    </location>
</feature>
<evidence type="ECO:0008006" key="15">
    <source>
        <dbReference type="Google" id="ProtNLM"/>
    </source>
</evidence>
<feature type="compositionally biased region" description="Low complexity" evidence="10">
    <location>
        <begin position="331"/>
        <end position="347"/>
    </location>
</feature>
<evidence type="ECO:0000259" key="11">
    <source>
        <dbReference type="Pfam" id="PF07557"/>
    </source>
</evidence>
<evidence type="ECO:0000256" key="9">
    <source>
        <dbReference type="SAM" id="Coils"/>
    </source>
</evidence>
<dbReference type="GO" id="GO:0000779">
    <property type="term" value="C:condensed chromosome, centromeric region"/>
    <property type="evidence" value="ECO:0007669"/>
    <property type="project" value="UniProtKB-ARBA"/>
</dbReference>
<keyword evidence="6 9" id="KW-0175">Coiled coil</keyword>
<dbReference type="KEGG" id="apuu:APUU_50299A"/>
<feature type="compositionally biased region" description="Basic and acidic residues" evidence="10">
    <location>
        <begin position="477"/>
        <end position="486"/>
    </location>
</feature>
<evidence type="ECO:0000256" key="1">
    <source>
        <dbReference type="ARBA" id="ARBA00004584"/>
    </source>
</evidence>
<accession>A0A7R7XRJ9</accession>
<dbReference type="Pfam" id="PF07557">
    <property type="entry name" value="Shugoshin_C"/>
    <property type="match status" value="1"/>
</dbReference>
<evidence type="ECO:0000256" key="3">
    <source>
        <dbReference type="ARBA" id="ARBA00022454"/>
    </source>
</evidence>
<gene>
    <name evidence="13" type="ORF">APUU_50299A</name>
</gene>
<keyword evidence="4" id="KW-0132">Cell division</keyword>
<keyword evidence="8" id="KW-0137">Centromere</keyword>
<feature type="region of interest" description="Disordered" evidence="10">
    <location>
        <begin position="597"/>
        <end position="616"/>
    </location>
</feature>
<evidence type="ECO:0000256" key="6">
    <source>
        <dbReference type="ARBA" id="ARBA00023054"/>
    </source>
</evidence>
<dbReference type="GO" id="GO:0005634">
    <property type="term" value="C:nucleus"/>
    <property type="evidence" value="ECO:0007669"/>
    <property type="project" value="InterPro"/>
</dbReference>
<evidence type="ECO:0000256" key="8">
    <source>
        <dbReference type="ARBA" id="ARBA00023328"/>
    </source>
</evidence>
<evidence type="ECO:0000256" key="2">
    <source>
        <dbReference type="ARBA" id="ARBA00010845"/>
    </source>
</evidence>
<keyword evidence="7" id="KW-0131">Cell cycle</keyword>
<dbReference type="Pfam" id="PF07558">
    <property type="entry name" value="Shugoshin_N"/>
    <property type="match status" value="1"/>
</dbReference>
<feature type="compositionally biased region" description="Basic and acidic residues" evidence="10">
    <location>
        <begin position="111"/>
        <end position="134"/>
    </location>
</feature>
<keyword evidence="5" id="KW-0159">Chromosome partition</keyword>
<feature type="compositionally biased region" description="Polar residues" evidence="10">
    <location>
        <begin position="657"/>
        <end position="678"/>
    </location>
</feature>
<dbReference type="OrthoDB" id="5394106at2759"/>
<dbReference type="RefSeq" id="XP_041557782.1">
    <property type="nucleotide sequence ID" value="XM_041705281.1"/>
</dbReference>
<evidence type="ECO:0000256" key="10">
    <source>
        <dbReference type="SAM" id="MobiDB-lite"/>
    </source>
</evidence>
<organism evidence="13 14">
    <name type="scientific">Aspergillus puulaauensis</name>
    <dbReference type="NCBI Taxonomy" id="1220207"/>
    <lineage>
        <taxon>Eukaryota</taxon>
        <taxon>Fungi</taxon>
        <taxon>Dikarya</taxon>
        <taxon>Ascomycota</taxon>
        <taxon>Pezizomycotina</taxon>
        <taxon>Eurotiomycetes</taxon>
        <taxon>Eurotiomycetidae</taxon>
        <taxon>Eurotiales</taxon>
        <taxon>Aspergillaceae</taxon>
        <taxon>Aspergillus</taxon>
    </lineage>
</organism>
<feature type="compositionally biased region" description="Basic and acidic residues" evidence="10">
    <location>
        <begin position="401"/>
        <end position="413"/>
    </location>
</feature>
<feature type="compositionally biased region" description="Polar residues" evidence="10">
    <location>
        <begin position="354"/>
        <end position="371"/>
    </location>
</feature>
<dbReference type="AlphaFoldDB" id="A0A7R7XRJ9"/>
<protein>
    <recommendedName>
        <fullName evidence="15">Shugoshin</fullName>
    </recommendedName>
</protein>
<feature type="compositionally biased region" description="Low complexity" evidence="10">
    <location>
        <begin position="173"/>
        <end position="191"/>
    </location>
</feature>
<dbReference type="GO" id="GO:0045132">
    <property type="term" value="P:meiotic chromosome segregation"/>
    <property type="evidence" value="ECO:0007669"/>
    <property type="project" value="InterPro"/>
</dbReference>
<evidence type="ECO:0000256" key="4">
    <source>
        <dbReference type="ARBA" id="ARBA00022618"/>
    </source>
</evidence>
<name>A0A7R7XRJ9_9EURO</name>
<sequence length="692" mass="77121">MARLNESTASAEPIEILKRRFVRQNREIARVNSIQSLRIRNLESEVSHLLSENVSLREQIITLTQDLERFEAAKTLHDGVYGLKTRLDSKLVELSSLITELGSLPRRYARKSRDESEHMGEKRPRESSITQKVKDANLDRTLEVEANEKLPVILEDKYFPRRTLSAQELQELSNSDTDISSSSGSEISANSPKQGDENDDVSMKSHIGYTDTSAMIGNAENAHSLPPNLETRRKKRPGPITANEVHSDTNSTSLLDPRFTRKCGAKRKFSAEDEESFFESAAAEDDDFEFNRPIQSPVRLSAQNNSPVKKNTGLKEAVLSHIQPKRKVLEPKSTNSTIISPTKPSTTKNRDKYQTPTIVGGNENSIPQQSKGGQGRGECSTPKKPSTPITGSDRGMNYNRQEMKTEVRRDNMQFHDIQQPDVPATPDMPNARPSRRRGAVVSYAEPNLRDKMRRSTNELGPAVSGDRSRKSGSHTDSSWEPHEEPSNKSSSVKKARGSKVANQEHDLVGDKTPGEHLERNLNASPEKKRQSSARHNDGGREDAESQFQEPYVRGEKELEDQFGSMSNREEIVQNKRLLSVHGKPDVSMDVNQAALVTTRKSRRHSSNTKSSGRNTVPRYCTSVINAESLYNDLVTSYSGSGSSNNELSMFPTKADTFNTNDPQENPSTLSLVGSTATGRGQRIAARRRSMVL</sequence>
<dbReference type="GO" id="GO:0051301">
    <property type="term" value="P:cell division"/>
    <property type="evidence" value="ECO:0007669"/>
    <property type="project" value="UniProtKB-KW"/>
</dbReference>
<feature type="region of interest" description="Disordered" evidence="10">
    <location>
        <begin position="288"/>
        <end position="552"/>
    </location>
</feature>
<reference evidence="13" key="1">
    <citation type="submission" date="2021-01" db="EMBL/GenBank/DDBJ databases">
        <authorList>
            <consortium name="Aspergillus puulaauensis MK2 genome sequencing consortium"/>
            <person name="Kazuki M."/>
            <person name="Futagami T."/>
        </authorList>
    </citation>
    <scope>NUCLEOTIDE SEQUENCE</scope>
    <source>
        <strain evidence="13">MK2</strain>
    </source>
</reference>
<keyword evidence="14" id="KW-1185">Reference proteome</keyword>